<sequence length="191" mass="20229">MAKRHPDHPSAPPARETAGSGTSRRPAGIYRLPIGGHTSLPPEPDILACLCRTANTVRADLERTVLREAELTWTTYDVLVIVCAREAAEPPAIAAEAGVARATVTNALALLADRGLVRREQYEHDLRRVVVRPTRAGSSLAGMLRRQVGARRAELVRNAAMPSEGSLAAALGALADQIRPGAGPAGKGRAR</sequence>
<dbReference type="PROSITE" id="PS50995">
    <property type="entry name" value="HTH_MARR_2"/>
    <property type="match status" value="1"/>
</dbReference>
<evidence type="ECO:0000256" key="1">
    <source>
        <dbReference type="ARBA" id="ARBA00023015"/>
    </source>
</evidence>
<dbReference type="PANTHER" id="PTHR42756:SF1">
    <property type="entry name" value="TRANSCRIPTIONAL REPRESSOR OF EMRAB OPERON"/>
    <property type="match status" value="1"/>
</dbReference>
<evidence type="ECO:0000313" key="7">
    <source>
        <dbReference type="Proteomes" id="UP000647017"/>
    </source>
</evidence>
<evidence type="ECO:0000256" key="4">
    <source>
        <dbReference type="SAM" id="MobiDB-lite"/>
    </source>
</evidence>
<dbReference type="SMART" id="SM00347">
    <property type="entry name" value="HTH_MARR"/>
    <property type="match status" value="1"/>
</dbReference>
<dbReference type="InterPro" id="IPR036390">
    <property type="entry name" value="WH_DNA-bd_sf"/>
</dbReference>
<feature type="domain" description="HTH marR-type" evidence="5">
    <location>
        <begin position="43"/>
        <end position="176"/>
    </location>
</feature>
<name>A0ABQ4HRY3_9ACTN</name>
<keyword evidence="3" id="KW-0804">Transcription</keyword>
<reference evidence="6 7" key="1">
    <citation type="submission" date="2021-01" db="EMBL/GenBank/DDBJ databases">
        <title>Whole genome shotgun sequence of Verrucosispora andamanensis NBRC 109075.</title>
        <authorList>
            <person name="Komaki H."/>
            <person name="Tamura T."/>
        </authorList>
    </citation>
    <scope>NUCLEOTIDE SEQUENCE [LARGE SCALE GENOMIC DNA]</scope>
    <source>
        <strain evidence="6 7">NBRC 109075</strain>
    </source>
</reference>
<evidence type="ECO:0000256" key="3">
    <source>
        <dbReference type="ARBA" id="ARBA00023163"/>
    </source>
</evidence>
<dbReference type="Gene3D" id="1.10.10.10">
    <property type="entry name" value="Winged helix-like DNA-binding domain superfamily/Winged helix DNA-binding domain"/>
    <property type="match status" value="1"/>
</dbReference>
<dbReference type="Proteomes" id="UP000647017">
    <property type="component" value="Unassembled WGS sequence"/>
</dbReference>
<dbReference type="InterPro" id="IPR000835">
    <property type="entry name" value="HTH_MarR-typ"/>
</dbReference>
<comment type="caution">
    <text evidence="6">The sequence shown here is derived from an EMBL/GenBank/DDBJ whole genome shotgun (WGS) entry which is preliminary data.</text>
</comment>
<gene>
    <name evidence="6" type="ORF">Van01_16030</name>
</gene>
<protein>
    <recommendedName>
        <fullName evidence="5">HTH marR-type domain-containing protein</fullName>
    </recommendedName>
</protein>
<dbReference type="SUPFAM" id="SSF46785">
    <property type="entry name" value="Winged helix' DNA-binding domain"/>
    <property type="match status" value="1"/>
</dbReference>
<feature type="region of interest" description="Disordered" evidence="4">
    <location>
        <begin position="1"/>
        <end position="35"/>
    </location>
</feature>
<dbReference type="EMBL" id="BOOZ01000006">
    <property type="protein sequence ID" value="GIJ08389.1"/>
    <property type="molecule type" value="Genomic_DNA"/>
</dbReference>
<proteinExistence type="predicted"/>
<keyword evidence="7" id="KW-1185">Reference proteome</keyword>
<accession>A0ABQ4HRY3</accession>
<keyword evidence="2" id="KW-0238">DNA-binding</keyword>
<evidence type="ECO:0000259" key="5">
    <source>
        <dbReference type="PROSITE" id="PS50995"/>
    </source>
</evidence>
<organism evidence="6 7">
    <name type="scientific">Micromonospora andamanensis</name>
    <dbReference type="NCBI Taxonomy" id="1287068"/>
    <lineage>
        <taxon>Bacteria</taxon>
        <taxon>Bacillati</taxon>
        <taxon>Actinomycetota</taxon>
        <taxon>Actinomycetes</taxon>
        <taxon>Micromonosporales</taxon>
        <taxon>Micromonosporaceae</taxon>
        <taxon>Micromonospora</taxon>
    </lineage>
</organism>
<dbReference type="Pfam" id="PF01047">
    <property type="entry name" value="MarR"/>
    <property type="match status" value="1"/>
</dbReference>
<evidence type="ECO:0000313" key="6">
    <source>
        <dbReference type="EMBL" id="GIJ08389.1"/>
    </source>
</evidence>
<dbReference type="InterPro" id="IPR036388">
    <property type="entry name" value="WH-like_DNA-bd_sf"/>
</dbReference>
<keyword evidence="1" id="KW-0805">Transcription regulation</keyword>
<dbReference type="PANTHER" id="PTHR42756">
    <property type="entry name" value="TRANSCRIPTIONAL REGULATOR, MARR"/>
    <property type="match status" value="1"/>
</dbReference>
<evidence type="ECO:0000256" key="2">
    <source>
        <dbReference type="ARBA" id="ARBA00023125"/>
    </source>
</evidence>